<evidence type="ECO:0000313" key="2">
    <source>
        <dbReference type="Proteomes" id="UP001060085"/>
    </source>
</evidence>
<accession>A0ACC0B8W9</accession>
<name>A0ACC0B8W9_CATRO</name>
<organism evidence="1 2">
    <name type="scientific">Catharanthus roseus</name>
    <name type="common">Madagascar periwinkle</name>
    <name type="synonym">Vinca rosea</name>
    <dbReference type="NCBI Taxonomy" id="4058"/>
    <lineage>
        <taxon>Eukaryota</taxon>
        <taxon>Viridiplantae</taxon>
        <taxon>Streptophyta</taxon>
        <taxon>Embryophyta</taxon>
        <taxon>Tracheophyta</taxon>
        <taxon>Spermatophyta</taxon>
        <taxon>Magnoliopsida</taxon>
        <taxon>eudicotyledons</taxon>
        <taxon>Gunneridae</taxon>
        <taxon>Pentapetalae</taxon>
        <taxon>asterids</taxon>
        <taxon>lamiids</taxon>
        <taxon>Gentianales</taxon>
        <taxon>Apocynaceae</taxon>
        <taxon>Rauvolfioideae</taxon>
        <taxon>Vinceae</taxon>
        <taxon>Catharanthinae</taxon>
        <taxon>Catharanthus</taxon>
    </lineage>
</organism>
<gene>
    <name evidence="1" type="ORF">M9H77_18962</name>
</gene>
<dbReference type="Proteomes" id="UP001060085">
    <property type="component" value="Linkage Group LG04"/>
</dbReference>
<dbReference type="EMBL" id="CM044704">
    <property type="protein sequence ID" value="KAI5669109.1"/>
    <property type="molecule type" value="Genomic_DNA"/>
</dbReference>
<reference evidence="2" key="1">
    <citation type="journal article" date="2023" name="Nat. Plants">
        <title>Single-cell RNA sequencing provides a high-resolution roadmap for understanding the multicellular compartmentation of specialized metabolism.</title>
        <authorList>
            <person name="Sun S."/>
            <person name="Shen X."/>
            <person name="Li Y."/>
            <person name="Li Y."/>
            <person name="Wang S."/>
            <person name="Li R."/>
            <person name="Zhang H."/>
            <person name="Shen G."/>
            <person name="Guo B."/>
            <person name="Wei J."/>
            <person name="Xu J."/>
            <person name="St-Pierre B."/>
            <person name="Chen S."/>
            <person name="Sun C."/>
        </authorList>
    </citation>
    <scope>NUCLEOTIDE SEQUENCE [LARGE SCALE GENOMIC DNA]</scope>
</reference>
<keyword evidence="2" id="KW-1185">Reference proteome</keyword>
<comment type="caution">
    <text evidence="1">The sequence shown here is derived from an EMBL/GenBank/DDBJ whole genome shotgun (WGS) entry which is preliminary data.</text>
</comment>
<protein>
    <submittedName>
        <fullName evidence="1">Uncharacterized protein</fullName>
    </submittedName>
</protein>
<proteinExistence type="predicted"/>
<sequence length="229" mass="26091">MRSQNKNEFSRTAFIVNRSWKVHYSVTHFARCRKSNQNAVESNKYRALKVLGTYDPVEIAVSAKPTSSNPATYQDGISHVVVLINYAYLDQELLISRFLAIFLPLREYLISLQSSYTHTPWSLPHLFHLKPKPTSSILLVPVKQVCYKEKATKESNLGIYRSNKRKDNLIAKQYQMLESSHLEINNGGCLFANEAIKTINIERLVPSPLTLERKTGGTHISLLYSGLLH</sequence>
<evidence type="ECO:0000313" key="1">
    <source>
        <dbReference type="EMBL" id="KAI5669109.1"/>
    </source>
</evidence>